<dbReference type="PANTHER" id="PTHR36649:SF28">
    <property type="entry name" value="UBIQUITIN-LIKE DOMAIN-CONTAINING PROTEIN"/>
    <property type="match status" value="1"/>
</dbReference>
<feature type="domain" description="Ubiquitin-like" evidence="1">
    <location>
        <begin position="68"/>
        <end position="138"/>
    </location>
</feature>
<dbReference type="PRINTS" id="PR00348">
    <property type="entry name" value="UBIQUITIN"/>
</dbReference>
<accession>A0A815IV11</accession>
<dbReference type="Proteomes" id="UP000663860">
    <property type="component" value="Unassembled WGS sequence"/>
</dbReference>
<dbReference type="InterPro" id="IPR029071">
    <property type="entry name" value="Ubiquitin-like_domsf"/>
</dbReference>
<dbReference type="InterPro" id="IPR000626">
    <property type="entry name" value="Ubiquitin-like_dom"/>
</dbReference>
<dbReference type="CDD" id="cd17039">
    <property type="entry name" value="Ubl_ubiquitin_like"/>
    <property type="match status" value="1"/>
</dbReference>
<evidence type="ECO:0000313" key="2">
    <source>
        <dbReference type="EMBL" id="CAF1370565.1"/>
    </source>
</evidence>
<proteinExistence type="predicted"/>
<dbReference type="Pfam" id="PF00240">
    <property type="entry name" value="ubiquitin"/>
    <property type="match status" value="1"/>
</dbReference>
<dbReference type="Gene3D" id="3.10.20.90">
    <property type="entry name" value="Phosphatidylinositol 3-kinase Catalytic Subunit, Chain A, domain 1"/>
    <property type="match status" value="1"/>
</dbReference>
<dbReference type="SUPFAM" id="SSF56399">
    <property type="entry name" value="ADP-ribosylation"/>
    <property type="match status" value="1"/>
</dbReference>
<dbReference type="EMBL" id="CAJNOE010000990">
    <property type="protein sequence ID" value="CAF1370565.1"/>
    <property type="molecule type" value="Genomic_DNA"/>
</dbReference>
<name>A0A815IV11_9BILA</name>
<dbReference type="AlphaFoldDB" id="A0A815IV11"/>
<organism evidence="2 3">
    <name type="scientific">Adineta steineri</name>
    <dbReference type="NCBI Taxonomy" id="433720"/>
    <lineage>
        <taxon>Eukaryota</taxon>
        <taxon>Metazoa</taxon>
        <taxon>Spiralia</taxon>
        <taxon>Gnathifera</taxon>
        <taxon>Rotifera</taxon>
        <taxon>Eurotatoria</taxon>
        <taxon>Bdelloidea</taxon>
        <taxon>Adinetida</taxon>
        <taxon>Adinetidae</taxon>
        <taxon>Adineta</taxon>
    </lineage>
</organism>
<evidence type="ECO:0000259" key="1">
    <source>
        <dbReference type="PROSITE" id="PS50053"/>
    </source>
</evidence>
<dbReference type="Gene3D" id="3.90.175.10">
    <property type="entry name" value="Diphtheria Toxin, domain 1"/>
    <property type="match status" value="1"/>
</dbReference>
<comment type="caution">
    <text evidence="2">The sequence shown here is derived from an EMBL/GenBank/DDBJ whole genome shotgun (WGS) entry which is preliminary data.</text>
</comment>
<sequence>MLTNSSTNNNNNQILAAALSTILGKEILPQSNVSQRHISKVSLFDQHLTSFVYGKVGIDDNTNNSLFITLHITIVKNQKTFQCLIECNASVDKLKQIIYENEGILCNEQNLIYCGKEIDDGHLLSEYDIQDSGEIYVVRLRLDKPDDTLILDENSWDKQYDYDFTNIDDKGKHFTRGGIEYRRPCGWKRFAIKVGGKYENEIWLGSNNSPDEWPVSYHGTKHDAAKSIAQTGYDLTKGKRFTFGRGVYSTPNINIAKAYAPIFTCNGEQYYVVLQNRVNPKTLIKVNDDKTEDDDYWISPGADDIRPYGYCIMKKS</sequence>
<dbReference type="SUPFAM" id="SSF54236">
    <property type="entry name" value="Ubiquitin-like"/>
    <property type="match status" value="1"/>
</dbReference>
<reference evidence="2" key="1">
    <citation type="submission" date="2021-02" db="EMBL/GenBank/DDBJ databases">
        <authorList>
            <person name="Nowell W R."/>
        </authorList>
    </citation>
    <scope>NUCLEOTIDE SEQUENCE</scope>
</reference>
<protein>
    <recommendedName>
        <fullName evidence="1">Ubiquitin-like domain-containing protein</fullName>
    </recommendedName>
</protein>
<dbReference type="PANTHER" id="PTHR36649">
    <property type="entry name" value="UBIQUITIN-LIKE DOMAIN-CONTAINING PROTEIN"/>
    <property type="match status" value="1"/>
</dbReference>
<dbReference type="SMART" id="SM00213">
    <property type="entry name" value="UBQ"/>
    <property type="match status" value="1"/>
</dbReference>
<gene>
    <name evidence="2" type="ORF">IZO911_LOCUS37836</name>
</gene>
<dbReference type="InterPro" id="IPR019956">
    <property type="entry name" value="Ubiquitin_dom"/>
</dbReference>
<evidence type="ECO:0000313" key="3">
    <source>
        <dbReference type="Proteomes" id="UP000663860"/>
    </source>
</evidence>
<dbReference type="PROSITE" id="PS50053">
    <property type="entry name" value="UBIQUITIN_2"/>
    <property type="match status" value="1"/>
</dbReference>